<dbReference type="Proteomes" id="UP000800092">
    <property type="component" value="Unassembled WGS sequence"/>
</dbReference>
<gene>
    <name evidence="2" type="ORF">EV356DRAFT_442895</name>
</gene>
<proteinExistence type="predicted"/>
<name>A0A6A6HG86_VIRVR</name>
<feature type="compositionally biased region" description="Polar residues" evidence="1">
    <location>
        <begin position="137"/>
        <end position="147"/>
    </location>
</feature>
<reference evidence="2" key="1">
    <citation type="journal article" date="2020" name="Stud. Mycol.">
        <title>101 Dothideomycetes genomes: a test case for predicting lifestyles and emergence of pathogens.</title>
        <authorList>
            <person name="Haridas S."/>
            <person name="Albert R."/>
            <person name="Binder M."/>
            <person name="Bloem J."/>
            <person name="Labutti K."/>
            <person name="Salamov A."/>
            <person name="Andreopoulos B."/>
            <person name="Baker S."/>
            <person name="Barry K."/>
            <person name="Bills G."/>
            <person name="Bluhm B."/>
            <person name="Cannon C."/>
            <person name="Castanera R."/>
            <person name="Culley D."/>
            <person name="Daum C."/>
            <person name="Ezra D."/>
            <person name="Gonzalez J."/>
            <person name="Henrissat B."/>
            <person name="Kuo A."/>
            <person name="Liang C."/>
            <person name="Lipzen A."/>
            <person name="Lutzoni F."/>
            <person name="Magnuson J."/>
            <person name="Mondo S."/>
            <person name="Nolan M."/>
            <person name="Ohm R."/>
            <person name="Pangilinan J."/>
            <person name="Park H.-J."/>
            <person name="Ramirez L."/>
            <person name="Alfaro M."/>
            <person name="Sun H."/>
            <person name="Tritt A."/>
            <person name="Yoshinaga Y."/>
            <person name="Zwiers L.-H."/>
            <person name="Turgeon B."/>
            <person name="Goodwin S."/>
            <person name="Spatafora J."/>
            <person name="Crous P."/>
            <person name="Grigoriev I."/>
        </authorList>
    </citation>
    <scope>NUCLEOTIDE SEQUENCE</scope>
    <source>
        <strain evidence="2">Tuck. ex Michener</strain>
    </source>
</reference>
<accession>A0A6A6HG86</accession>
<dbReference type="OrthoDB" id="5300765at2759"/>
<feature type="compositionally biased region" description="Polar residues" evidence="1">
    <location>
        <begin position="20"/>
        <end position="37"/>
    </location>
</feature>
<evidence type="ECO:0008006" key="4">
    <source>
        <dbReference type="Google" id="ProtNLM"/>
    </source>
</evidence>
<evidence type="ECO:0000313" key="3">
    <source>
        <dbReference type="Proteomes" id="UP000800092"/>
    </source>
</evidence>
<protein>
    <recommendedName>
        <fullName evidence="4">Sialidase</fullName>
    </recommendedName>
</protein>
<dbReference type="EMBL" id="ML991783">
    <property type="protein sequence ID" value="KAF2236869.1"/>
    <property type="molecule type" value="Genomic_DNA"/>
</dbReference>
<feature type="region of interest" description="Disordered" evidence="1">
    <location>
        <begin position="1"/>
        <end position="37"/>
    </location>
</feature>
<feature type="region of interest" description="Disordered" evidence="1">
    <location>
        <begin position="71"/>
        <end position="181"/>
    </location>
</feature>
<evidence type="ECO:0000256" key="1">
    <source>
        <dbReference type="SAM" id="MobiDB-lite"/>
    </source>
</evidence>
<evidence type="ECO:0000313" key="2">
    <source>
        <dbReference type="EMBL" id="KAF2236869.1"/>
    </source>
</evidence>
<keyword evidence="3" id="KW-1185">Reference proteome</keyword>
<feature type="compositionally biased region" description="Low complexity" evidence="1">
    <location>
        <begin position="113"/>
        <end position="130"/>
    </location>
</feature>
<organism evidence="2 3">
    <name type="scientific">Viridothelium virens</name>
    <name type="common">Speckled blister lichen</name>
    <name type="synonym">Trypethelium virens</name>
    <dbReference type="NCBI Taxonomy" id="1048519"/>
    <lineage>
        <taxon>Eukaryota</taxon>
        <taxon>Fungi</taxon>
        <taxon>Dikarya</taxon>
        <taxon>Ascomycota</taxon>
        <taxon>Pezizomycotina</taxon>
        <taxon>Dothideomycetes</taxon>
        <taxon>Dothideomycetes incertae sedis</taxon>
        <taxon>Trypetheliales</taxon>
        <taxon>Trypetheliaceae</taxon>
        <taxon>Viridothelium</taxon>
    </lineage>
</organism>
<feature type="compositionally biased region" description="Polar residues" evidence="1">
    <location>
        <begin position="158"/>
        <end position="177"/>
    </location>
</feature>
<sequence length="603" mass="66471">MYHRQNTPPGTIAQDVFQPGSATSVHSRTASDGSFMSQDISPVSVQTHLTTPERSPIRLYGPMLLPKPRAERELEPKAGPIRSHRRTISTSSNHGHGWAPYSQRPSLDRRGTSPSQQSTLMSSSSAATSPIEAPINSALNSPLSFSGQARRPSLGPHSRSTSATNVHPHSRSGSTSSIDEETLSRFGFPTYRPSYLSGGSNGPSAHALSHLTPLTSSAQPSIPAPTALSHLNPLRSVTPQPPIAECPMAMDMNFDATAPTTTLLDYLTAPNPAPALVSRIYDSSLRPQHFWWDIRNVRPWDDFNVSTMCGIPSLLPLLNAAVSSEMLPPSKRFYGHPTPETETHLQDIWREHHAHIVNAALGVALGEHHIRMRSQKIASNPEFISNYAQDSDFQGSQTILLGGNELPTSRRGCVVGLVKAYNRWNSNMRTETPNRQVEYLKGLAHLHRFMREHGTRYGFLMTEVELVCVRYGGDRDARNAFEQERGVVGGGEDTPLFGYLENTAPGVVGANVSNGEDIQMTASLALWYLHMLAKEAPLQGQLGWKLDIGTPQALTRQMCLEKDKWIPTPQKSEMREASRNRGWVMPTEPLCRQERAAAKGRRR</sequence>
<dbReference type="AlphaFoldDB" id="A0A6A6HG86"/>